<sequence length="534" mass="57328">MTEEPLLPDGDIQGDVLAGFRKDHARYLFYRLEAVAAAKASLAALLPRISPLADVAAFNEAFRRARSRRGEPAGAMTAVWINVAFSRTGLAALAGEPDVDAFADSAFKAGMRKQSRSLGDAEDTAAPGHPNRWLFGGGRPVDAVVTIAADDPRVLSATHEYVDALLTARPGGWTLVHDQPCATRREQPGHEHFGFRDGISQPAPRGRLSSGALISPRYLDPDDPRAEAFARPGSPLVWPGEFVLGLPRQSPARVGEPAPAWRTGPSWAVNGSFLVIRRLSQDVDAFRRFCRESAAALAMPGVSSERLAALLVGRWPSGAPISRSPEADDPALGRDDFAANDFGFASAWRTHATGPARLRGDVPLPRGVSRTDGFPWPEADTDAVRCPTAAHIRKINPRDEASDVGGAIDNLRRTILRRGLPFGPSYDSDPAAERGLLFACYQASIVDQFAKLTNSWVQRPAVPRGRPPGHDLLLGQGEGLFATLLDAEARPHTVSASPSWVTPTGGEYFFTPSITAIRNVLAAPVRPAPERPGD</sequence>
<keyword evidence="4" id="KW-0479">Metal-binding</keyword>
<comment type="similarity">
    <text evidence="8">Belongs to the DyP-type peroxidase family.</text>
</comment>
<dbReference type="GO" id="GO:0004601">
    <property type="term" value="F:peroxidase activity"/>
    <property type="evidence" value="ECO:0007669"/>
    <property type="project" value="UniProtKB-KW"/>
</dbReference>
<keyword evidence="5" id="KW-0732">Signal</keyword>
<keyword evidence="7" id="KW-0408">Iron</keyword>
<accession>A0A1M7R265</accession>
<dbReference type="NCBIfam" id="TIGR01413">
    <property type="entry name" value="Dyp_perox_fam"/>
    <property type="match status" value="1"/>
</dbReference>
<dbReference type="EMBL" id="FRCS01000006">
    <property type="protein sequence ID" value="SHN38825.1"/>
    <property type="molecule type" value="Genomic_DNA"/>
</dbReference>
<dbReference type="AlphaFoldDB" id="A0A1M7R265"/>
<evidence type="ECO:0000259" key="10">
    <source>
        <dbReference type="Pfam" id="PF20628"/>
    </source>
</evidence>
<dbReference type="PROSITE" id="PS51404">
    <property type="entry name" value="DYP_PEROXIDASE"/>
    <property type="match status" value="1"/>
</dbReference>
<evidence type="ECO:0000256" key="6">
    <source>
        <dbReference type="ARBA" id="ARBA00023002"/>
    </source>
</evidence>
<evidence type="ECO:0000256" key="3">
    <source>
        <dbReference type="ARBA" id="ARBA00022617"/>
    </source>
</evidence>
<keyword evidence="13" id="KW-1185">Reference proteome</keyword>
<protein>
    <submittedName>
        <fullName evidence="12">Dyp-type peroxidase family</fullName>
    </submittedName>
</protein>
<dbReference type="GO" id="GO:0005829">
    <property type="term" value="C:cytosol"/>
    <property type="evidence" value="ECO:0007669"/>
    <property type="project" value="TreeGrafter"/>
</dbReference>
<comment type="cofactor">
    <cofactor evidence="1">
        <name>heme b</name>
        <dbReference type="ChEBI" id="CHEBI:60344"/>
    </cofactor>
</comment>
<evidence type="ECO:0000313" key="13">
    <source>
        <dbReference type="Proteomes" id="UP000184440"/>
    </source>
</evidence>
<gene>
    <name evidence="12" type="ORF">SAMN05443668_106145</name>
</gene>
<evidence type="ECO:0000256" key="4">
    <source>
        <dbReference type="ARBA" id="ARBA00022723"/>
    </source>
</evidence>
<dbReference type="PANTHER" id="PTHR30521">
    <property type="entry name" value="DEFERROCHELATASE/PEROXIDASE"/>
    <property type="match status" value="1"/>
</dbReference>
<evidence type="ECO:0000256" key="9">
    <source>
        <dbReference type="SAM" id="MobiDB-lite"/>
    </source>
</evidence>
<feature type="domain" description="Dyp-type peroxidase C-terminal" evidence="10">
    <location>
        <begin position="387"/>
        <end position="457"/>
    </location>
</feature>
<dbReference type="Proteomes" id="UP000184440">
    <property type="component" value="Unassembled WGS sequence"/>
</dbReference>
<dbReference type="InterPro" id="IPR048328">
    <property type="entry name" value="Dyp_perox_C"/>
</dbReference>
<name>A0A1M7R265_9ACTN</name>
<keyword evidence="3" id="KW-0349">Heme</keyword>
<evidence type="ECO:0000256" key="8">
    <source>
        <dbReference type="ARBA" id="ARBA00025737"/>
    </source>
</evidence>
<keyword evidence="6" id="KW-0560">Oxidoreductase</keyword>
<evidence type="ECO:0000256" key="1">
    <source>
        <dbReference type="ARBA" id="ARBA00001970"/>
    </source>
</evidence>
<dbReference type="PANTHER" id="PTHR30521:SF4">
    <property type="entry name" value="DEFERROCHELATASE"/>
    <property type="match status" value="1"/>
</dbReference>
<dbReference type="SUPFAM" id="SSF54909">
    <property type="entry name" value="Dimeric alpha+beta barrel"/>
    <property type="match status" value="1"/>
</dbReference>
<evidence type="ECO:0000313" key="12">
    <source>
        <dbReference type="EMBL" id="SHN38825.1"/>
    </source>
</evidence>
<dbReference type="InterPro" id="IPR049509">
    <property type="entry name" value="DyP_N"/>
</dbReference>
<reference evidence="12 13" key="1">
    <citation type="submission" date="2016-11" db="EMBL/GenBank/DDBJ databases">
        <authorList>
            <person name="Jaros S."/>
            <person name="Januszkiewicz K."/>
            <person name="Wedrychowicz H."/>
        </authorList>
    </citation>
    <scope>NUCLEOTIDE SEQUENCE [LARGE SCALE GENOMIC DNA]</scope>
    <source>
        <strain evidence="12 13">DSM 46144</strain>
    </source>
</reference>
<feature type="domain" description="DyP dimeric alpha+beta barrel" evidence="11">
    <location>
        <begin position="11"/>
        <end position="165"/>
    </location>
</feature>
<evidence type="ECO:0000256" key="7">
    <source>
        <dbReference type="ARBA" id="ARBA00023004"/>
    </source>
</evidence>
<organism evidence="12 13">
    <name type="scientific">Cryptosporangium aurantiacum</name>
    <dbReference type="NCBI Taxonomy" id="134849"/>
    <lineage>
        <taxon>Bacteria</taxon>
        <taxon>Bacillati</taxon>
        <taxon>Actinomycetota</taxon>
        <taxon>Actinomycetes</taxon>
        <taxon>Cryptosporangiales</taxon>
        <taxon>Cryptosporangiaceae</taxon>
        <taxon>Cryptosporangium</taxon>
    </lineage>
</organism>
<keyword evidence="2 12" id="KW-0575">Peroxidase</keyword>
<feature type="compositionally biased region" description="Basic and acidic residues" evidence="9">
    <location>
        <begin position="186"/>
        <end position="195"/>
    </location>
</feature>
<dbReference type="Pfam" id="PF21105">
    <property type="entry name" value="DyP_N"/>
    <property type="match status" value="1"/>
</dbReference>
<dbReference type="OrthoDB" id="236246at2"/>
<evidence type="ECO:0000256" key="5">
    <source>
        <dbReference type="ARBA" id="ARBA00022729"/>
    </source>
</evidence>
<evidence type="ECO:0000256" key="2">
    <source>
        <dbReference type="ARBA" id="ARBA00022559"/>
    </source>
</evidence>
<dbReference type="InterPro" id="IPR006314">
    <property type="entry name" value="Dyp_peroxidase"/>
</dbReference>
<proteinExistence type="inferred from homology"/>
<dbReference type="STRING" id="134849.SAMN05443668_106145"/>
<dbReference type="Pfam" id="PF20628">
    <property type="entry name" value="Dyp_perox_C"/>
    <property type="match status" value="1"/>
</dbReference>
<feature type="region of interest" description="Disordered" evidence="9">
    <location>
        <begin position="186"/>
        <end position="216"/>
    </location>
</feature>
<dbReference type="GO" id="GO:0020037">
    <property type="term" value="F:heme binding"/>
    <property type="evidence" value="ECO:0007669"/>
    <property type="project" value="InterPro"/>
</dbReference>
<dbReference type="InterPro" id="IPR011008">
    <property type="entry name" value="Dimeric_a/b-barrel"/>
</dbReference>
<dbReference type="GO" id="GO:0046872">
    <property type="term" value="F:metal ion binding"/>
    <property type="evidence" value="ECO:0007669"/>
    <property type="project" value="UniProtKB-KW"/>
</dbReference>
<evidence type="ECO:0000259" key="11">
    <source>
        <dbReference type="Pfam" id="PF21105"/>
    </source>
</evidence>